<sequence length="329" mass="37868">MDRNQLTLYLFLTAALASVAAVQMMMDQFKECTSNGVLECNLRVRKINRTTAALYGNVTLLVDLGSNFVTGFNVFHSAKGNNQYNLYPMKIPALDTCTFSNSFWKDYYPYIVPYVPEIEKPGVCPIAAKLLHFNDLVLDGAMFPPYVPPGLWKMVWKGTENGTDKFFVIEVVFKVSPRLIGDPGVCPITARYLPFNDFLLDPDFVPTGTWKLVWQATDNSTGRFFSVEAVFKFNRYPMKIGPLGFCEFMRTFWGDYQPYLAKYVTNLAEPDECPMRARTLIFRDLQLEAEMFPRYVPTGLWKLQWRMQSGKVDFFAVEMLFKVYENGFF</sequence>
<dbReference type="Pfam" id="PF06477">
    <property type="entry name" value="DUF1091"/>
    <property type="match status" value="2"/>
</dbReference>
<keyword evidence="3" id="KW-1185">Reference proteome</keyword>
<gene>
    <name evidence="2" type="ORF">pipiens_002036</name>
</gene>
<feature type="chain" id="PRO_5044787135" evidence="1">
    <location>
        <begin position="22"/>
        <end position="329"/>
    </location>
</feature>
<proteinExistence type="predicted"/>
<dbReference type="InterPro" id="IPR010512">
    <property type="entry name" value="DUF1091"/>
</dbReference>
<dbReference type="AlphaFoldDB" id="A0ABD1DLP4"/>
<reference evidence="2 3" key="1">
    <citation type="submission" date="2024-05" db="EMBL/GenBank/DDBJ databases">
        <title>Culex pipiens pipiens assembly and annotation.</title>
        <authorList>
            <person name="Alout H."/>
            <person name="Durand T."/>
        </authorList>
    </citation>
    <scope>NUCLEOTIDE SEQUENCE [LARGE SCALE GENOMIC DNA]</scope>
    <source>
        <strain evidence="2">HA-2024</strain>
        <tissue evidence="2">Whole body</tissue>
    </source>
</reference>
<name>A0ABD1DLP4_CULPP</name>
<keyword evidence="1" id="KW-0732">Signal</keyword>
<dbReference type="Proteomes" id="UP001562425">
    <property type="component" value="Unassembled WGS sequence"/>
</dbReference>
<protein>
    <submittedName>
        <fullName evidence="2">Uncharacterized protein</fullName>
    </submittedName>
</protein>
<dbReference type="EMBL" id="JBEHCU010005167">
    <property type="protein sequence ID" value="KAL1400675.1"/>
    <property type="molecule type" value="Genomic_DNA"/>
</dbReference>
<organism evidence="2 3">
    <name type="scientific">Culex pipiens pipiens</name>
    <name type="common">Northern house mosquito</name>
    <dbReference type="NCBI Taxonomy" id="38569"/>
    <lineage>
        <taxon>Eukaryota</taxon>
        <taxon>Metazoa</taxon>
        <taxon>Ecdysozoa</taxon>
        <taxon>Arthropoda</taxon>
        <taxon>Hexapoda</taxon>
        <taxon>Insecta</taxon>
        <taxon>Pterygota</taxon>
        <taxon>Neoptera</taxon>
        <taxon>Endopterygota</taxon>
        <taxon>Diptera</taxon>
        <taxon>Nematocera</taxon>
        <taxon>Culicoidea</taxon>
        <taxon>Culicidae</taxon>
        <taxon>Culicinae</taxon>
        <taxon>Culicini</taxon>
        <taxon>Culex</taxon>
        <taxon>Culex</taxon>
    </lineage>
</organism>
<evidence type="ECO:0000313" key="2">
    <source>
        <dbReference type="EMBL" id="KAL1400675.1"/>
    </source>
</evidence>
<comment type="caution">
    <text evidence="2">The sequence shown here is derived from an EMBL/GenBank/DDBJ whole genome shotgun (WGS) entry which is preliminary data.</text>
</comment>
<dbReference type="PANTHER" id="PTHR21112">
    <property type="entry name" value="CHEMOSENSORY PROTEIN A 29A-RELATED"/>
    <property type="match status" value="1"/>
</dbReference>
<evidence type="ECO:0000256" key="1">
    <source>
        <dbReference type="SAM" id="SignalP"/>
    </source>
</evidence>
<accession>A0ABD1DLP4</accession>
<feature type="signal peptide" evidence="1">
    <location>
        <begin position="1"/>
        <end position="21"/>
    </location>
</feature>
<evidence type="ECO:0000313" key="3">
    <source>
        <dbReference type="Proteomes" id="UP001562425"/>
    </source>
</evidence>
<dbReference type="PANTHER" id="PTHR21112:SF0">
    <property type="entry name" value="CHEMOSENSORY PROTEIN A 29A-RELATED"/>
    <property type="match status" value="1"/>
</dbReference>